<dbReference type="Gene3D" id="3.30.450.40">
    <property type="match status" value="1"/>
</dbReference>
<dbReference type="SMART" id="SM00065">
    <property type="entry name" value="GAF"/>
    <property type="match status" value="1"/>
</dbReference>
<dbReference type="PANTHER" id="PTHR43642">
    <property type="entry name" value="HYBRID SIGNAL TRANSDUCTION HISTIDINE KINASE G"/>
    <property type="match status" value="1"/>
</dbReference>
<dbReference type="PANTHER" id="PTHR43642:SF1">
    <property type="entry name" value="HYBRID SIGNAL TRANSDUCTION HISTIDINE KINASE G"/>
    <property type="match status" value="1"/>
</dbReference>
<dbReference type="Gene3D" id="1.20.5.1930">
    <property type="match status" value="1"/>
</dbReference>
<dbReference type="EMBL" id="CP137624">
    <property type="protein sequence ID" value="WPK12893.1"/>
    <property type="molecule type" value="Genomic_DNA"/>
</dbReference>
<protein>
    <submittedName>
        <fullName evidence="2">Histidine kinase</fullName>
    </submittedName>
</protein>
<dbReference type="InterPro" id="IPR036890">
    <property type="entry name" value="HATPase_C_sf"/>
</dbReference>
<evidence type="ECO:0000259" key="1">
    <source>
        <dbReference type="SMART" id="SM00065"/>
    </source>
</evidence>
<organism evidence="2 3">
    <name type="scientific">Lysinibacillus louembei</name>
    <dbReference type="NCBI Taxonomy" id="1470088"/>
    <lineage>
        <taxon>Bacteria</taxon>
        <taxon>Bacillati</taxon>
        <taxon>Bacillota</taxon>
        <taxon>Bacilli</taxon>
        <taxon>Bacillales</taxon>
        <taxon>Bacillaceae</taxon>
        <taxon>Lysinibacillus</taxon>
    </lineage>
</organism>
<dbReference type="Pfam" id="PF07730">
    <property type="entry name" value="HisKA_3"/>
    <property type="match status" value="1"/>
</dbReference>
<dbReference type="InterPro" id="IPR003018">
    <property type="entry name" value="GAF"/>
</dbReference>
<evidence type="ECO:0000313" key="3">
    <source>
        <dbReference type="Proteomes" id="UP001322664"/>
    </source>
</evidence>
<keyword evidence="2" id="KW-0418">Kinase</keyword>
<name>A0ABZ0S131_9BACI</name>
<dbReference type="RefSeq" id="WP_319837553.1">
    <property type="nucleotide sequence ID" value="NZ_CP137624.1"/>
</dbReference>
<dbReference type="InterPro" id="IPR011712">
    <property type="entry name" value="Sig_transdc_His_kin_sub3_dim/P"/>
</dbReference>
<dbReference type="SUPFAM" id="SSF55874">
    <property type="entry name" value="ATPase domain of HSP90 chaperone/DNA topoisomerase II/histidine kinase"/>
    <property type="match status" value="1"/>
</dbReference>
<accession>A0ABZ0S131</accession>
<feature type="domain" description="GAF" evidence="1">
    <location>
        <begin position="686"/>
        <end position="836"/>
    </location>
</feature>
<dbReference type="Proteomes" id="UP001322664">
    <property type="component" value="Chromosome"/>
</dbReference>
<keyword evidence="2" id="KW-0808">Transferase</keyword>
<keyword evidence="3" id="KW-1185">Reference proteome</keyword>
<dbReference type="CDD" id="cd16917">
    <property type="entry name" value="HATPase_UhpB-NarQ-NarX-like"/>
    <property type="match status" value="1"/>
</dbReference>
<dbReference type="GO" id="GO:0016301">
    <property type="term" value="F:kinase activity"/>
    <property type="evidence" value="ECO:0007669"/>
    <property type="project" value="UniProtKB-KW"/>
</dbReference>
<evidence type="ECO:0000313" key="2">
    <source>
        <dbReference type="EMBL" id="WPK12893.1"/>
    </source>
</evidence>
<gene>
    <name evidence="2" type="ORF">R6U77_04170</name>
</gene>
<sequence length="1074" mass="124937">MLKDEYFIKYVNNPTAQLLTQAAFLGRQFKLQLLAEMTGYTLQQLQESLQVAINHQLIYRLSNEQYAFQHEDIRQVFEQRVSEQEREQLHLKVGRILLYEGEPIVRVVWHFNQVQQHFIEEGRQLELIELNFQAAKEETADAIYYLQHAMDLLLEEHWQQYYELVYAIYQFRVELALTNEDYDIARSLCQVLLLQAQAAIDKAQVYLLLIQLELYQDRYDQVLELGKEALALLRLPIKLENSRVKEYYYWFRISRRLGKKPSRKFPLMQNKRMKLAARILVYVANACFVSNREGWFATVVMLLEITWDEGITDESAYGFASYALIQSTLAFDNESAYAYSKFASELVKDNLEMTMQINTIIMLSQDSWRKYEPNFLLSITDYANQHGVLSNNKWQTNYSFLVNLGLMFNFSYPLKDLYAHLLSRSTVFGKSSDTLPWQYAKAMSSLLTRLTGYSAANDPFISEHPEVSGHYEGSYLYEVSLWYEYIIAYLFGDYESAYEKIVESIRIDNAHDKRGFSNMHNYYYYVLIVKELFADAELTRQVSLRQETKRYVKKLQYLARHSPENYLHKYLLAQAEYKKMLGQTPDKVGEIYEEAVNTAARYGYVHDVGIISECFAKYSIQSGKQMQAKVYMNEAYMAYKQWGADAKADALELQYGHLLLKKTTDLEHEDYLSIVSSAQALSEEIEIEQLLHKLLHIMLQNAGAEYGALLLEHGGSWFVEAHGTAEKLIVQSVSLQEASELLPITVIDYTIRMRQEVVFHNVMNSGFTQNAYIRHRHLKSVLCLPITHQNKLISILYMENNMLESVFTEERLDMLKLLCSQCAISITNARLYSDIQYLTRNLEQQVEERTESLQKSMKMTSEALAEMSVYAERNRIAQEIHDIVGHTLTSTILQIEAGRRLLAKDIEAAVKRLIDAQDLVRHSLSEIRNSVHMLKEDKYYDVEKALYTLIEETAHNMGVSIYVDMDKVEYLPVIMKKLLYHALQEGLTNGIRHGYSSEFQFTLKYDGELIFFELLDNGGGAGYIELGFGLRMMKDRVEQLKGTFSIETAERNGCILRITLPYRGEMNDYNFNRG</sequence>
<reference evidence="2 3" key="1">
    <citation type="submission" date="2023-09" db="EMBL/GenBank/DDBJ databases">
        <authorList>
            <person name="Page C.A."/>
            <person name="Perez-Diaz I.M."/>
        </authorList>
    </citation>
    <scope>NUCLEOTIDE SEQUENCE [LARGE SCALE GENOMIC DNA]</scope>
    <source>
        <strain evidence="2 3">Ll15</strain>
    </source>
</reference>
<dbReference type="InterPro" id="IPR029016">
    <property type="entry name" value="GAF-like_dom_sf"/>
</dbReference>
<proteinExistence type="predicted"/>
<dbReference type="InterPro" id="IPR053159">
    <property type="entry name" value="Hybrid_Histidine_Kinase"/>
</dbReference>
<dbReference type="Gene3D" id="3.30.565.10">
    <property type="entry name" value="Histidine kinase-like ATPase, C-terminal domain"/>
    <property type="match status" value="1"/>
</dbReference>
<dbReference type="Pfam" id="PF01590">
    <property type="entry name" value="GAF"/>
    <property type="match status" value="1"/>
</dbReference>
<dbReference type="SUPFAM" id="SSF55781">
    <property type="entry name" value="GAF domain-like"/>
    <property type="match status" value="1"/>
</dbReference>